<reference evidence="2" key="1">
    <citation type="journal article" date="2011" name="Genome Biol.">
        <title>Comparative genomics of the social amoebae Dictyostelium discoideum and Dictyostelium purpureum.</title>
        <authorList>
            <consortium name="US DOE Joint Genome Institute (JGI-PGF)"/>
            <person name="Sucgang R."/>
            <person name="Kuo A."/>
            <person name="Tian X."/>
            <person name="Salerno W."/>
            <person name="Parikh A."/>
            <person name="Feasley C.L."/>
            <person name="Dalin E."/>
            <person name="Tu H."/>
            <person name="Huang E."/>
            <person name="Barry K."/>
            <person name="Lindquist E."/>
            <person name="Shapiro H."/>
            <person name="Bruce D."/>
            <person name="Schmutz J."/>
            <person name="Salamov A."/>
            <person name="Fey P."/>
            <person name="Gaudet P."/>
            <person name="Anjard C."/>
            <person name="Babu M.M."/>
            <person name="Basu S."/>
            <person name="Bushmanova Y."/>
            <person name="van der Wel H."/>
            <person name="Katoh-Kurasawa M."/>
            <person name="Dinh C."/>
            <person name="Coutinho P.M."/>
            <person name="Saito T."/>
            <person name="Elias M."/>
            <person name="Schaap P."/>
            <person name="Kay R.R."/>
            <person name="Henrissat B."/>
            <person name="Eichinger L."/>
            <person name="Rivero F."/>
            <person name="Putnam N.H."/>
            <person name="West C.M."/>
            <person name="Loomis W.F."/>
            <person name="Chisholm R.L."/>
            <person name="Shaulsky G."/>
            <person name="Strassmann J.E."/>
            <person name="Queller D.C."/>
            <person name="Kuspa A."/>
            <person name="Grigoriev I.V."/>
        </authorList>
    </citation>
    <scope>NUCLEOTIDE SEQUENCE [LARGE SCALE GENOMIC DNA]</scope>
    <source>
        <strain evidence="2">QSDP1</strain>
    </source>
</reference>
<evidence type="ECO:0000313" key="1">
    <source>
        <dbReference type="EMBL" id="EGC30526.1"/>
    </source>
</evidence>
<protein>
    <submittedName>
        <fullName evidence="1">Uncharacterized protein</fullName>
    </submittedName>
</protein>
<gene>
    <name evidence="1" type="ORF">DICPUDRAFT_157739</name>
</gene>
<dbReference type="Proteomes" id="UP000001064">
    <property type="component" value="Unassembled WGS sequence"/>
</dbReference>
<dbReference type="KEGG" id="dpp:DICPUDRAFT_157739"/>
<dbReference type="GeneID" id="10510342"/>
<sequence length="182" mass="20757">MCPGIFEEEKVRFLLLYHGLSYKFDDHHTAVYSSSGNFYSVCQGYGNVSKGHTFCQICRELSIKTNKQYSNFKKSIHTDRRLKVKPTEATDPLVSNLTSLFEKDPHFKNTFFYTFLTDQIKTLHTGKGVWSESSLSFLATLKHHCGSKIFGLLAGAKHHRYSYDGIPCPSESSIARFNKEPI</sequence>
<keyword evidence="2" id="KW-1185">Reference proteome</keyword>
<dbReference type="VEuPathDB" id="AmoebaDB:DICPUDRAFT_157739"/>
<name>F0ZZV8_DICPU</name>
<evidence type="ECO:0000313" key="2">
    <source>
        <dbReference type="Proteomes" id="UP000001064"/>
    </source>
</evidence>
<dbReference type="EMBL" id="GL871322">
    <property type="protein sequence ID" value="EGC30526.1"/>
    <property type="molecule type" value="Genomic_DNA"/>
</dbReference>
<proteinExistence type="predicted"/>
<dbReference type="RefSeq" id="XP_003292949.1">
    <property type="nucleotide sequence ID" value="XM_003292901.1"/>
</dbReference>
<dbReference type="InParanoid" id="F0ZZV8"/>
<dbReference type="AlphaFoldDB" id="F0ZZV8"/>
<accession>F0ZZV8</accession>
<organism evidence="1 2">
    <name type="scientific">Dictyostelium purpureum</name>
    <name type="common">Slime mold</name>
    <dbReference type="NCBI Taxonomy" id="5786"/>
    <lineage>
        <taxon>Eukaryota</taxon>
        <taxon>Amoebozoa</taxon>
        <taxon>Evosea</taxon>
        <taxon>Eumycetozoa</taxon>
        <taxon>Dictyostelia</taxon>
        <taxon>Dictyosteliales</taxon>
        <taxon>Dictyosteliaceae</taxon>
        <taxon>Dictyostelium</taxon>
    </lineage>
</organism>